<evidence type="ECO:0000256" key="7">
    <source>
        <dbReference type="ARBA" id="ARBA00022833"/>
    </source>
</evidence>
<dbReference type="PANTHER" id="PTHR10887:SF445">
    <property type="entry name" value="NFX1-TYPE ZINC FINGER-CONTAINING PROTEIN 1"/>
    <property type="match status" value="1"/>
</dbReference>
<proteinExistence type="predicted"/>
<dbReference type="InterPro" id="IPR047187">
    <property type="entry name" value="SF1_C_Upf1"/>
</dbReference>
<dbReference type="Pfam" id="PF13087">
    <property type="entry name" value="AAA_12"/>
    <property type="match status" value="1"/>
</dbReference>
<dbReference type="GO" id="GO:0008270">
    <property type="term" value="F:zinc ion binding"/>
    <property type="evidence" value="ECO:0007669"/>
    <property type="project" value="UniProtKB-KW"/>
</dbReference>
<dbReference type="GO" id="GO:0004386">
    <property type="term" value="F:helicase activity"/>
    <property type="evidence" value="ECO:0007669"/>
    <property type="project" value="InterPro"/>
</dbReference>
<dbReference type="SMART" id="SM00438">
    <property type="entry name" value="ZnF_NFX"/>
    <property type="match status" value="5"/>
</dbReference>
<evidence type="ECO:0000256" key="1">
    <source>
        <dbReference type="ARBA" id="ARBA00004496"/>
    </source>
</evidence>
<keyword evidence="6" id="KW-0378">Hydrolase</keyword>
<dbReference type="InterPro" id="IPR041677">
    <property type="entry name" value="DNA2/NAM7_AAA_11"/>
</dbReference>
<feature type="compositionally biased region" description="Acidic residues" evidence="9">
    <location>
        <begin position="506"/>
        <end position="515"/>
    </location>
</feature>
<keyword evidence="3" id="KW-0479">Metal-binding</keyword>
<dbReference type="PROSITE" id="PS51981">
    <property type="entry name" value="ZF_RZ"/>
    <property type="match status" value="1"/>
</dbReference>
<dbReference type="InterPro" id="IPR000967">
    <property type="entry name" value="Znf_NFX1"/>
</dbReference>
<dbReference type="InterPro" id="IPR027417">
    <property type="entry name" value="P-loop_NTPase"/>
</dbReference>
<dbReference type="CDD" id="cd06008">
    <property type="entry name" value="NF-X1-zinc-finger"/>
    <property type="match status" value="1"/>
</dbReference>
<evidence type="ECO:0000259" key="10">
    <source>
        <dbReference type="PROSITE" id="PS51981"/>
    </source>
</evidence>
<evidence type="ECO:0000313" key="12">
    <source>
        <dbReference type="Proteomes" id="UP000745764"/>
    </source>
</evidence>
<keyword evidence="7" id="KW-0862">Zinc</keyword>
<keyword evidence="4" id="KW-0677">Repeat</keyword>
<dbReference type="GO" id="GO:0031048">
    <property type="term" value="P:regulatory ncRNA-mediated heterochromatin formation"/>
    <property type="evidence" value="ECO:0007669"/>
    <property type="project" value="TreeGrafter"/>
</dbReference>
<dbReference type="SUPFAM" id="SSF52540">
    <property type="entry name" value="P-loop containing nucleoside triphosphate hydrolases"/>
    <property type="match status" value="1"/>
</dbReference>
<dbReference type="Pfam" id="PF20173">
    <property type="entry name" value="ZnF_RZ-type"/>
    <property type="match status" value="1"/>
</dbReference>
<keyword evidence="2" id="KW-0963">Cytoplasm</keyword>
<reference evidence="11" key="1">
    <citation type="submission" date="2020-06" db="EMBL/GenBank/DDBJ databases">
        <authorList>
            <person name="Onetto C."/>
        </authorList>
    </citation>
    <scope>NUCLEOTIDE SEQUENCE</scope>
</reference>
<keyword evidence="12" id="KW-1185">Reference proteome</keyword>
<evidence type="ECO:0000256" key="6">
    <source>
        <dbReference type="ARBA" id="ARBA00022806"/>
    </source>
</evidence>
<dbReference type="GO" id="GO:0005737">
    <property type="term" value="C:cytoplasm"/>
    <property type="evidence" value="ECO:0007669"/>
    <property type="project" value="UniProtKB-SubCell"/>
</dbReference>
<dbReference type="OrthoDB" id="2423195at2759"/>
<dbReference type="Pfam" id="PF13086">
    <property type="entry name" value="AAA_11"/>
    <property type="match status" value="1"/>
</dbReference>
<feature type="domain" description="RZ-type" evidence="10">
    <location>
        <begin position="1272"/>
        <end position="1348"/>
    </location>
</feature>
<dbReference type="CDD" id="cd18808">
    <property type="entry name" value="SF1_C_Upf1"/>
    <property type="match status" value="1"/>
</dbReference>
<dbReference type="CDD" id="cd17936">
    <property type="entry name" value="EEXXEc_NFX1"/>
    <property type="match status" value="1"/>
</dbReference>
<evidence type="ECO:0000256" key="2">
    <source>
        <dbReference type="ARBA" id="ARBA00022490"/>
    </source>
</evidence>
<gene>
    <name evidence="11" type="ORF">AWRI4620_LOCUS8660</name>
</gene>
<sequence>MQNANLAFDPSNQKQSDLENLTKASNLDNTQASALLSSLSRSFALIQGPPGTGKSYTGVALLKTLVFNKEAGRLGPILVVTFTNHALDQSLENLLDQGITQIVRLGSRSKSERLTELNLRKVAEKVDRTRSEVSEKKRSKLLLDAEAKVINQHLADLSNDLENIREHLMRTNPQHEAQLFGSSEDEEGFIEVRYGGPGARLQTWLHGGRNFCYDRPIEVIYTVANLNDLSNWERRRLINYWLQSARQSILDAILDRVRHFNELKATQEAINNELDLRVLTQADVIGVTTSGLARHLKLLRKLSSKVLLCEEAGEVLESHLLTALLPSVEHAILIGDHLQLRPHVQCYDLSQESVQGQQHALDTSLFERLVTAPDGGVRLPFSRLDTQRRMHPDIAELVRSTLYPSLFDAPTTLTRPQVTGLKNRLFWFDHQHLESKGDMQSTSHTNDFEVEMTTALVSHLIKQGTYKPGAIAVLTPYLGQLRKLRRRMQSSFEVVLDDRDVKSLEDEGLNDEGVDDATGLRAPPAPGVQKGSIASAVRIATVDNFQGEEAEVVVISLVRSNDQKKCGFLRTSNRINVLLSRAKNGMYIIGNSATYQHVPMWTGVLQLLQMDGNIGIALEISCQRHSGDEMTVSTPDDFVQLAPDGGCVLPCTQRLLCGHACTASCHSQVLHDAVKCLAPCTRKVGKHDCSHPCPRVCGDFCPPKCEEIIEDIEVELPCGHVKNSLPCWQYLEQDLIQCDEIVQRTVPGCLHEVTVACWTDVNDDNFECNAVCGDQLACGHDCKNPCKKCKERIDSRIVETNHGKCRQACGRAFTSCSHSCVKLCHSDSDCGLCKQLCEVKCSHSKCARKCSEPCPPCAEKICSSSCPHSECSMPCGAPCDWVPCSLRCEEILACSHQCPSVCGASCPDVKFCQECANKETKNRTVDLIMMSSYQDVNLDEEPCIFPTCGHFYTIGTLDGHLGLAEHYVLDEAELPIALKAPDDSLDVDKTRIVCPDCRRSLRDIPRYGRIVRRALLIQSTLKFITWSNSEYVTLYQRFTETNMNLQDSPGEAKPAHVSLLIQGSRDVQMRAIRELVEGQEQPFKQVVALVRYARMSKRTDTDFVFDESVILQTRSHTLATSLLLRCELTILSDVLAVRSSHRLPAEINTIVNLQANRTDCEVLYQRAGEGMHHLQQAEALIFWAQFAALELSWRSSHEDRYVNRFIQAGELQTNEQHSDDENDSMDILREEAKVRLEEARIFCDEHSAAQAVASEIEDVEKMLRGGTFYQPVNSEEMRQVVAAMATEFSGTGHWWQCENGHPFTIGECGMPMQTARCPQCGGTIGGQGHQAAAGVTHAEDIERELGNMRI</sequence>
<keyword evidence="6" id="KW-0067">ATP-binding</keyword>
<dbReference type="InterPro" id="IPR046439">
    <property type="entry name" value="ZF_RZ_dom"/>
</dbReference>
<keyword evidence="6" id="KW-0547">Nucleotide-binding</keyword>
<name>A0A9N8KV79_9PEZI</name>
<evidence type="ECO:0000256" key="8">
    <source>
        <dbReference type="ARBA" id="ARBA00022859"/>
    </source>
</evidence>
<evidence type="ECO:0000256" key="5">
    <source>
        <dbReference type="ARBA" id="ARBA00022771"/>
    </source>
</evidence>
<evidence type="ECO:0000256" key="9">
    <source>
        <dbReference type="SAM" id="MobiDB-lite"/>
    </source>
</evidence>
<evidence type="ECO:0000256" key="4">
    <source>
        <dbReference type="ARBA" id="ARBA00022737"/>
    </source>
</evidence>
<dbReference type="Gene3D" id="3.40.50.300">
    <property type="entry name" value="P-loop containing nucleotide triphosphate hydrolases"/>
    <property type="match status" value="2"/>
</dbReference>
<evidence type="ECO:0000256" key="3">
    <source>
        <dbReference type="ARBA" id="ARBA00022723"/>
    </source>
</evidence>
<dbReference type="EMBL" id="CAINUL010000017">
    <property type="protein sequence ID" value="CAD0114405.1"/>
    <property type="molecule type" value="Genomic_DNA"/>
</dbReference>
<feature type="region of interest" description="Disordered" evidence="9">
    <location>
        <begin position="506"/>
        <end position="529"/>
    </location>
</feature>
<keyword evidence="6" id="KW-0347">Helicase</keyword>
<protein>
    <recommendedName>
        <fullName evidence="10">RZ-type domain-containing protein</fullName>
    </recommendedName>
</protein>
<comment type="caution">
    <text evidence="11">The sequence shown here is derived from an EMBL/GenBank/DDBJ whole genome shotgun (WGS) entry which is preliminary data.</text>
</comment>
<keyword evidence="5" id="KW-0863">Zinc-finger</keyword>
<keyword evidence="8" id="KW-0391">Immunity</keyword>
<dbReference type="Proteomes" id="UP000745764">
    <property type="component" value="Unassembled WGS sequence"/>
</dbReference>
<organism evidence="11 12">
    <name type="scientific">Aureobasidium uvarum</name>
    <dbReference type="NCBI Taxonomy" id="2773716"/>
    <lineage>
        <taxon>Eukaryota</taxon>
        <taxon>Fungi</taxon>
        <taxon>Dikarya</taxon>
        <taxon>Ascomycota</taxon>
        <taxon>Pezizomycotina</taxon>
        <taxon>Dothideomycetes</taxon>
        <taxon>Dothideomycetidae</taxon>
        <taxon>Dothideales</taxon>
        <taxon>Saccotheciaceae</taxon>
        <taxon>Aureobasidium</taxon>
    </lineage>
</organism>
<comment type="subcellular location">
    <subcellularLocation>
        <location evidence="1">Cytoplasm</location>
    </subcellularLocation>
</comment>
<accession>A0A9N8KV79</accession>
<dbReference type="GO" id="GO:0031380">
    <property type="term" value="C:nuclear RNA-directed RNA polymerase complex"/>
    <property type="evidence" value="ECO:0007669"/>
    <property type="project" value="TreeGrafter"/>
</dbReference>
<evidence type="ECO:0000313" key="11">
    <source>
        <dbReference type="EMBL" id="CAD0114405.1"/>
    </source>
</evidence>
<dbReference type="InterPro" id="IPR045055">
    <property type="entry name" value="DNA2/NAM7-like"/>
</dbReference>
<dbReference type="PANTHER" id="PTHR10887">
    <property type="entry name" value="DNA2/NAM7 HELICASE FAMILY"/>
    <property type="match status" value="1"/>
</dbReference>
<dbReference type="FunFam" id="3.40.50.300:FF:001660">
    <property type="entry name" value="NF-X1 finger and helicase protein, putative"/>
    <property type="match status" value="1"/>
</dbReference>
<dbReference type="InterPro" id="IPR041679">
    <property type="entry name" value="DNA2/NAM7-like_C"/>
</dbReference>
<dbReference type="GO" id="GO:0002376">
    <property type="term" value="P:immune system process"/>
    <property type="evidence" value="ECO:0007669"/>
    <property type="project" value="UniProtKB-KW"/>
</dbReference>